<sequence length="283" mass="29488">MTTLTWTSHQLAAPGATLHYETAGSGPVLALVGHPMGAADFRDLAEHFATDHTVVLTDPRGFGASPLENDQDDADPERLADDLAAVLGAVTSEPADVFGSSGGAVTALAFAARHPHQARTVVAHEPPLVEALPDAADLRTGIDDIVRTLHEHGPEAAFGAFMALAGFEAPEPDPTADRPMHEPSAEDMRAGYRMLAHGLVPICTYHPDLTALAASTAPRLVVGAGEESGTMLARRCAEALAAQLVIPTTLFPGDHAPWVTSMGGDPAPFAARLREVLDEPATA</sequence>
<keyword evidence="1 3" id="KW-0378">Hydrolase</keyword>
<dbReference type="OrthoDB" id="3210164at2"/>
<reference evidence="3 4" key="1">
    <citation type="submission" date="2019-05" db="EMBL/GenBank/DDBJ databases">
        <title>Nakamurella sp. N5BH11, whole genome shotgun sequence.</title>
        <authorList>
            <person name="Tuo L."/>
        </authorList>
    </citation>
    <scope>NUCLEOTIDE SEQUENCE [LARGE SCALE GENOMIC DNA]</scope>
    <source>
        <strain evidence="3 4">N5BH11</strain>
    </source>
</reference>
<feature type="domain" description="AB hydrolase-1" evidence="2">
    <location>
        <begin position="27"/>
        <end position="134"/>
    </location>
</feature>
<name>A0A4U6QE18_9ACTN</name>
<dbReference type="InterPro" id="IPR000073">
    <property type="entry name" value="AB_hydrolase_1"/>
</dbReference>
<evidence type="ECO:0000313" key="4">
    <source>
        <dbReference type="Proteomes" id="UP000306985"/>
    </source>
</evidence>
<dbReference type="EMBL" id="SZZH01000003">
    <property type="protein sequence ID" value="TKV58373.1"/>
    <property type="molecule type" value="Genomic_DNA"/>
</dbReference>
<dbReference type="AlphaFoldDB" id="A0A4U6QE18"/>
<dbReference type="InterPro" id="IPR029058">
    <property type="entry name" value="AB_hydrolase_fold"/>
</dbReference>
<gene>
    <name evidence="3" type="ORF">FDO65_12430</name>
</gene>
<dbReference type="RefSeq" id="WP_137450036.1">
    <property type="nucleotide sequence ID" value="NZ_SZZH01000003.1"/>
</dbReference>
<dbReference type="Pfam" id="PF00561">
    <property type="entry name" value="Abhydrolase_1"/>
    <property type="match status" value="1"/>
</dbReference>
<evidence type="ECO:0000256" key="1">
    <source>
        <dbReference type="ARBA" id="ARBA00022801"/>
    </source>
</evidence>
<evidence type="ECO:0000259" key="2">
    <source>
        <dbReference type="Pfam" id="PF00561"/>
    </source>
</evidence>
<organism evidence="3 4">
    <name type="scientific">Nakamurella flava</name>
    <dbReference type="NCBI Taxonomy" id="2576308"/>
    <lineage>
        <taxon>Bacteria</taxon>
        <taxon>Bacillati</taxon>
        <taxon>Actinomycetota</taxon>
        <taxon>Actinomycetes</taxon>
        <taxon>Nakamurellales</taxon>
        <taxon>Nakamurellaceae</taxon>
        <taxon>Nakamurella</taxon>
    </lineage>
</organism>
<dbReference type="InterPro" id="IPR050266">
    <property type="entry name" value="AB_hydrolase_sf"/>
</dbReference>
<dbReference type="PANTHER" id="PTHR43798">
    <property type="entry name" value="MONOACYLGLYCEROL LIPASE"/>
    <property type="match status" value="1"/>
</dbReference>
<dbReference type="SUPFAM" id="SSF53474">
    <property type="entry name" value="alpha/beta-Hydrolases"/>
    <property type="match status" value="1"/>
</dbReference>
<dbReference type="GO" id="GO:0016787">
    <property type="term" value="F:hydrolase activity"/>
    <property type="evidence" value="ECO:0007669"/>
    <property type="project" value="UniProtKB-KW"/>
</dbReference>
<proteinExistence type="predicted"/>
<evidence type="ECO:0000313" key="3">
    <source>
        <dbReference type="EMBL" id="TKV58373.1"/>
    </source>
</evidence>
<protein>
    <submittedName>
        <fullName evidence="3">Alpha/beta hydrolase</fullName>
    </submittedName>
</protein>
<dbReference type="Gene3D" id="3.40.50.1820">
    <property type="entry name" value="alpha/beta hydrolase"/>
    <property type="match status" value="1"/>
</dbReference>
<dbReference type="GO" id="GO:0016020">
    <property type="term" value="C:membrane"/>
    <property type="evidence" value="ECO:0007669"/>
    <property type="project" value="TreeGrafter"/>
</dbReference>
<dbReference type="Proteomes" id="UP000306985">
    <property type="component" value="Unassembled WGS sequence"/>
</dbReference>
<keyword evidence="4" id="KW-1185">Reference proteome</keyword>
<comment type="caution">
    <text evidence="3">The sequence shown here is derived from an EMBL/GenBank/DDBJ whole genome shotgun (WGS) entry which is preliminary data.</text>
</comment>
<accession>A0A4U6QE18</accession>
<dbReference type="PANTHER" id="PTHR43798:SF31">
    <property type="entry name" value="AB HYDROLASE SUPERFAMILY PROTEIN YCLE"/>
    <property type="match status" value="1"/>
</dbReference>